<dbReference type="InterPro" id="IPR041569">
    <property type="entry name" value="AAA_lid_3"/>
</dbReference>
<dbReference type="InterPro" id="IPR027417">
    <property type="entry name" value="P-loop_NTPase"/>
</dbReference>
<dbReference type="OrthoDB" id="10254455at2759"/>
<dbReference type="InterPro" id="IPR051701">
    <property type="entry name" value="Mito_OM_Translocase_MSP1"/>
</dbReference>
<evidence type="ECO:0000256" key="1">
    <source>
        <dbReference type="ARBA" id="ARBA00022741"/>
    </source>
</evidence>
<dbReference type="SUPFAM" id="SSF52540">
    <property type="entry name" value="P-loop containing nucleoside triphosphate hydrolases"/>
    <property type="match status" value="1"/>
</dbReference>
<accession>A0A3P6RNI9</accession>
<dbReference type="Gene3D" id="1.10.8.60">
    <property type="match status" value="1"/>
</dbReference>
<dbReference type="Pfam" id="PF17862">
    <property type="entry name" value="AAA_lid_3"/>
    <property type="match status" value="1"/>
</dbReference>
<evidence type="ECO:0000313" key="4">
    <source>
        <dbReference type="EMBL" id="VDK46274.1"/>
    </source>
</evidence>
<keyword evidence="5" id="KW-1185">Reference proteome</keyword>
<dbReference type="EMBL" id="UYRU01010965">
    <property type="protein sequence ID" value="VDK46274.1"/>
    <property type="molecule type" value="Genomic_DNA"/>
</dbReference>
<dbReference type="PANTHER" id="PTHR45644">
    <property type="entry name" value="AAA ATPASE, PUTATIVE (AFU_ORTHOLOGUE AFUA_2G12920)-RELATED-RELATED"/>
    <property type="match status" value="1"/>
</dbReference>
<evidence type="ECO:0000313" key="5">
    <source>
        <dbReference type="Proteomes" id="UP000281553"/>
    </source>
</evidence>
<keyword evidence="1" id="KW-0547">Nucleotide-binding</keyword>
<evidence type="ECO:0000256" key="2">
    <source>
        <dbReference type="ARBA" id="ARBA00022840"/>
    </source>
</evidence>
<feature type="domain" description="AAA ATPase AAA+ lid" evidence="3">
    <location>
        <begin position="29"/>
        <end position="62"/>
    </location>
</feature>
<keyword evidence="2" id="KW-0067">ATP-binding</keyword>
<name>A0A3P6RNI9_DIBLA</name>
<proteinExistence type="predicted"/>
<organism evidence="4 5">
    <name type="scientific">Dibothriocephalus latus</name>
    <name type="common">Fish tapeworm</name>
    <name type="synonym">Diphyllobothrium latum</name>
    <dbReference type="NCBI Taxonomy" id="60516"/>
    <lineage>
        <taxon>Eukaryota</taxon>
        <taxon>Metazoa</taxon>
        <taxon>Spiralia</taxon>
        <taxon>Lophotrochozoa</taxon>
        <taxon>Platyhelminthes</taxon>
        <taxon>Cestoda</taxon>
        <taxon>Eucestoda</taxon>
        <taxon>Diphyllobothriidea</taxon>
        <taxon>Diphyllobothriidae</taxon>
        <taxon>Dibothriocephalus</taxon>
    </lineage>
</organism>
<sequence length="71" mass="7863">MPDAKQRLNILNVHLRQEVLDSSVTPAALKKFAERAEGLSGSDLFEICREAALCSLRSWLSASYRNENANG</sequence>
<dbReference type="Proteomes" id="UP000281553">
    <property type="component" value="Unassembled WGS sequence"/>
</dbReference>
<reference evidence="4 5" key="1">
    <citation type="submission" date="2018-11" db="EMBL/GenBank/DDBJ databases">
        <authorList>
            <consortium name="Pathogen Informatics"/>
        </authorList>
    </citation>
    <scope>NUCLEOTIDE SEQUENCE [LARGE SCALE GENOMIC DNA]</scope>
</reference>
<evidence type="ECO:0000259" key="3">
    <source>
        <dbReference type="Pfam" id="PF17862"/>
    </source>
</evidence>
<protein>
    <recommendedName>
        <fullName evidence="3">AAA ATPase AAA+ lid domain-containing protein</fullName>
    </recommendedName>
</protein>
<gene>
    <name evidence="4" type="ORF">DILT_LOCUS1546</name>
</gene>
<dbReference type="AlphaFoldDB" id="A0A3P6RNI9"/>
<dbReference type="GO" id="GO:0005524">
    <property type="term" value="F:ATP binding"/>
    <property type="evidence" value="ECO:0007669"/>
    <property type="project" value="UniProtKB-KW"/>
</dbReference>
<dbReference type="GO" id="GO:0005741">
    <property type="term" value="C:mitochondrial outer membrane"/>
    <property type="evidence" value="ECO:0007669"/>
    <property type="project" value="TreeGrafter"/>
</dbReference>